<dbReference type="GO" id="GO:0005524">
    <property type="term" value="F:ATP binding"/>
    <property type="evidence" value="ECO:0007669"/>
    <property type="project" value="UniProtKB-UniRule"/>
</dbReference>
<keyword evidence="9 10" id="KW-0573">Peptidoglycan synthesis</keyword>
<reference evidence="13" key="2">
    <citation type="submission" date="2020-09" db="EMBL/GenBank/DDBJ databases">
        <authorList>
            <person name="Sun Q."/>
            <person name="Zhou Y."/>
        </authorList>
    </citation>
    <scope>NUCLEOTIDE SEQUENCE</scope>
    <source>
        <strain evidence="13">CGMCC 1.15254</strain>
    </source>
</reference>
<dbReference type="InterPro" id="IPR004101">
    <property type="entry name" value="Mur_ligase_C"/>
</dbReference>
<comment type="similarity">
    <text evidence="9">Belongs to the MurCDEF family.</text>
</comment>
<organism evidence="13 14">
    <name type="scientific">Terasakiella brassicae</name>
    <dbReference type="NCBI Taxonomy" id="1634917"/>
    <lineage>
        <taxon>Bacteria</taxon>
        <taxon>Pseudomonadati</taxon>
        <taxon>Pseudomonadota</taxon>
        <taxon>Alphaproteobacteria</taxon>
        <taxon>Rhodospirillales</taxon>
        <taxon>Terasakiellaceae</taxon>
        <taxon>Terasakiella</taxon>
    </lineage>
</organism>
<dbReference type="AlphaFoldDB" id="A0A917BYH3"/>
<dbReference type="GO" id="GO:0005737">
    <property type="term" value="C:cytoplasm"/>
    <property type="evidence" value="ECO:0007669"/>
    <property type="project" value="UniProtKB-SubCell"/>
</dbReference>
<dbReference type="Pfam" id="PF08245">
    <property type="entry name" value="Mur_ligase_M"/>
    <property type="match status" value="1"/>
</dbReference>
<dbReference type="NCBIfam" id="TIGR01087">
    <property type="entry name" value="murD"/>
    <property type="match status" value="1"/>
</dbReference>
<dbReference type="EC" id="6.3.2.9" evidence="9 10"/>
<evidence type="ECO:0000256" key="10">
    <source>
        <dbReference type="RuleBase" id="RU003664"/>
    </source>
</evidence>
<dbReference type="PANTHER" id="PTHR43692:SF1">
    <property type="entry name" value="UDP-N-ACETYLMURAMOYLALANINE--D-GLUTAMATE LIGASE"/>
    <property type="match status" value="1"/>
</dbReference>
<keyword evidence="6 9" id="KW-0547">Nucleotide-binding</keyword>
<dbReference type="SUPFAM" id="SSF51984">
    <property type="entry name" value="MurCD N-terminal domain"/>
    <property type="match status" value="1"/>
</dbReference>
<dbReference type="GO" id="GO:0009252">
    <property type="term" value="P:peptidoglycan biosynthetic process"/>
    <property type="evidence" value="ECO:0007669"/>
    <property type="project" value="UniProtKB-UniRule"/>
</dbReference>
<comment type="catalytic activity">
    <reaction evidence="9 10">
        <text>UDP-N-acetyl-alpha-D-muramoyl-L-alanine + D-glutamate + ATP = UDP-N-acetyl-alpha-D-muramoyl-L-alanyl-D-glutamate + ADP + phosphate + H(+)</text>
        <dbReference type="Rhea" id="RHEA:16429"/>
        <dbReference type="ChEBI" id="CHEBI:15378"/>
        <dbReference type="ChEBI" id="CHEBI:29986"/>
        <dbReference type="ChEBI" id="CHEBI:30616"/>
        <dbReference type="ChEBI" id="CHEBI:43474"/>
        <dbReference type="ChEBI" id="CHEBI:83898"/>
        <dbReference type="ChEBI" id="CHEBI:83900"/>
        <dbReference type="ChEBI" id="CHEBI:456216"/>
        <dbReference type="EC" id="6.3.2.9"/>
    </reaction>
</comment>
<keyword evidence="5 9" id="KW-0132">Cell division</keyword>
<keyword evidence="9 10" id="KW-0961">Cell wall biogenesis/degradation</keyword>
<comment type="function">
    <text evidence="9 10">Cell wall formation. Catalyzes the addition of glutamate to the nucleotide precursor UDP-N-acetylmuramoyl-L-alanine (UMA).</text>
</comment>
<evidence type="ECO:0000256" key="7">
    <source>
        <dbReference type="ARBA" id="ARBA00022840"/>
    </source>
</evidence>
<dbReference type="PANTHER" id="PTHR43692">
    <property type="entry name" value="UDP-N-ACETYLMURAMOYLALANINE--D-GLUTAMATE LIGASE"/>
    <property type="match status" value="1"/>
</dbReference>
<dbReference type="PROSITE" id="PS01011">
    <property type="entry name" value="FOLYLPOLYGLU_SYNT_1"/>
    <property type="match status" value="1"/>
</dbReference>
<feature type="binding site" evidence="9">
    <location>
        <begin position="109"/>
        <end position="115"/>
    </location>
    <ligand>
        <name>ATP</name>
        <dbReference type="ChEBI" id="CHEBI:30616"/>
    </ligand>
</feature>
<comment type="pathway">
    <text evidence="2 9 10">Cell wall biogenesis; peptidoglycan biosynthesis.</text>
</comment>
<evidence type="ECO:0000313" key="13">
    <source>
        <dbReference type="EMBL" id="GGF61895.1"/>
    </source>
</evidence>
<proteinExistence type="inferred from homology"/>
<dbReference type="GO" id="GO:0008360">
    <property type="term" value="P:regulation of cell shape"/>
    <property type="evidence" value="ECO:0007669"/>
    <property type="project" value="UniProtKB-KW"/>
</dbReference>
<keyword evidence="9 10" id="KW-0133">Cell shape</keyword>
<dbReference type="SUPFAM" id="SSF53244">
    <property type="entry name" value="MurD-like peptide ligases, peptide-binding domain"/>
    <property type="match status" value="1"/>
</dbReference>
<evidence type="ECO:0000256" key="5">
    <source>
        <dbReference type="ARBA" id="ARBA00022618"/>
    </source>
</evidence>
<keyword evidence="3 9" id="KW-0963">Cytoplasm</keyword>
<dbReference type="GO" id="GO:0051301">
    <property type="term" value="P:cell division"/>
    <property type="evidence" value="ECO:0007669"/>
    <property type="project" value="UniProtKB-KW"/>
</dbReference>
<keyword evidence="8 9" id="KW-0131">Cell cycle</keyword>
<gene>
    <name evidence="9 13" type="primary">murD</name>
    <name evidence="13" type="ORF">GCM10011332_14710</name>
</gene>
<dbReference type="GO" id="GO:0071555">
    <property type="term" value="P:cell wall organization"/>
    <property type="evidence" value="ECO:0007669"/>
    <property type="project" value="UniProtKB-KW"/>
</dbReference>
<sequence length="450" mass="48144">MIIPIAYKNKTVAVLGLGKSGTSVERALQDAGARVWAWDDKSTRNDLVDLTKADWTQIDLLVMSPGIPHTFPAPHPVAELARTHNCPIVCDVELLVQTCPSAKYVAITGTNGKSTTTSLIAHVLEVAGFDVAVGGNLGTPALDLDQLDEDGVYVLELSSYQLERTPSLCADVAVWLNISPDHLDRHGGLDGYIAAKKNIFANQGAEQFAFIGIDDDHSRKVFAENDLTQAKRIAITANGPVEDAIFVDEDILIDEAFDPEGIQVMDLSSVKTLQGKHNQQNALAAYATAIALGADPTWIVRGIAGFPGLAHRQEIIATVDGVLFINDSKATNADATAKALGAYDHIYWIAGGQAKEGGITSLLGQLSSVEKAYLIGEAEDAFAQTLEGTLPYQRCQTLERALTQAFQDAKAKGGVVLLSPACASWDQFSSFEARGDAFRALVQKLQEEAA</sequence>
<dbReference type="HAMAP" id="MF_00639">
    <property type="entry name" value="MurD"/>
    <property type="match status" value="1"/>
</dbReference>
<evidence type="ECO:0000256" key="2">
    <source>
        <dbReference type="ARBA" id="ARBA00004752"/>
    </source>
</evidence>
<dbReference type="Gene3D" id="3.90.190.20">
    <property type="entry name" value="Mur ligase, C-terminal domain"/>
    <property type="match status" value="1"/>
</dbReference>
<comment type="subcellular location">
    <subcellularLocation>
        <location evidence="1 9 10">Cytoplasm</location>
    </subcellularLocation>
</comment>
<evidence type="ECO:0000256" key="6">
    <source>
        <dbReference type="ARBA" id="ARBA00022741"/>
    </source>
</evidence>
<keyword evidence="7 9" id="KW-0067">ATP-binding</keyword>
<dbReference type="Gene3D" id="3.40.1190.10">
    <property type="entry name" value="Mur-like, catalytic domain"/>
    <property type="match status" value="1"/>
</dbReference>
<keyword evidence="4 9" id="KW-0436">Ligase</keyword>
<reference evidence="13" key="1">
    <citation type="journal article" date="2014" name="Int. J. Syst. Evol. Microbiol.">
        <title>Complete genome sequence of Corynebacterium casei LMG S-19264T (=DSM 44701T), isolated from a smear-ripened cheese.</title>
        <authorList>
            <consortium name="US DOE Joint Genome Institute (JGI-PGF)"/>
            <person name="Walter F."/>
            <person name="Albersmeier A."/>
            <person name="Kalinowski J."/>
            <person name="Ruckert C."/>
        </authorList>
    </citation>
    <scope>NUCLEOTIDE SEQUENCE</scope>
    <source>
        <strain evidence="13">CGMCC 1.15254</strain>
    </source>
</reference>
<evidence type="ECO:0000259" key="12">
    <source>
        <dbReference type="Pfam" id="PF08245"/>
    </source>
</evidence>
<dbReference type="InterPro" id="IPR018109">
    <property type="entry name" value="Folylpolyglutamate_synth_CS"/>
</dbReference>
<dbReference type="Proteomes" id="UP000632498">
    <property type="component" value="Unassembled WGS sequence"/>
</dbReference>
<dbReference type="SUPFAM" id="SSF53623">
    <property type="entry name" value="MurD-like peptide ligases, catalytic domain"/>
    <property type="match status" value="1"/>
</dbReference>
<evidence type="ECO:0000313" key="14">
    <source>
        <dbReference type="Proteomes" id="UP000632498"/>
    </source>
</evidence>
<keyword evidence="14" id="KW-1185">Reference proteome</keyword>
<name>A0A917BYH3_9PROT</name>
<dbReference type="Pfam" id="PF02875">
    <property type="entry name" value="Mur_ligase_C"/>
    <property type="match status" value="1"/>
</dbReference>
<dbReference type="EMBL" id="BMHV01000008">
    <property type="protein sequence ID" value="GGF61895.1"/>
    <property type="molecule type" value="Genomic_DNA"/>
</dbReference>
<dbReference type="InterPro" id="IPR013221">
    <property type="entry name" value="Mur_ligase_cen"/>
</dbReference>
<feature type="domain" description="Mur ligase C-terminal" evidence="11">
    <location>
        <begin position="311"/>
        <end position="422"/>
    </location>
</feature>
<comment type="caution">
    <text evidence="13">The sequence shown here is derived from an EMBL/GenBank/DDBJ whole genome shotgun (WGS) entry which is preliminary data.</text>
</comment>
<dbReference type="InterPro" id="IPR005762">
    <property type="entry name" value="MurD"/>
</dbReference>
<dbReference type="InterPro" id="IPR036615">
    <property type="entry name" value="Mur_ligase_C_dom_sf"/>
</dbReference>
<dbReference type="Gene3D" id="3.40.50.720">
    <property type="entry name" value="NAD(P)-binding Rossmann-like Domain"/>
    <property type="match status" value="1"/>
</dbReference>
<evidence type="ECO:0000256" key="1">
    <source>
        <dbReference type="ARBA" id="ARBA00004496"/>
    </source>
</evidence>
<evidence type="ECO:0000256" key="8">
    <source>
        <dbReference type="ARBA" id="ARBA00023306"/>
    </source>
</evidence>
<dbReference type="GO" id="GO:0004326">
    <property type="term" value="F:tetrahydrofolylpolyglutamate synthase activity"/>
    <property type="evidence" value="ECO:0007669"/>
    <property type="project" value="InterPro"/>
</dbReference>
<evidence type="ECO:0000256" key="3">
    <source>
        <dbReference type="ARBA" id="ARBA00022490"/>
    </source>
</evidence>
<protein>
    <recommendedName>
        <fullName evidence="9 10">UDP-N-acetylmuramoylalanine--D-glutamate ligase</fullName>
        <ecNumber evidence="9 10">6.3.2.9</ecNumber>
    </recommendedName>
    <alternativeName>
        <fullName evidence="9">D-glutamic acid-adding enzyme</fullName>
    </alternativeName>
    <alternativeName>
        <fullName evidence="9">UDP-N-acetylmuramoyl-L-alanyl-D-glutamate synthetase</fullName>
    </alternativeName>
</protein>
<feature type="domain" description="Mur ligase central" evidence="12">
    <location>
        <begin position="107"/>
        <end position="289"/>
    </location>
</feature>
<dbReference type="GO" id="GO:0008764">
    <property type="term" value="F:UDP-N-acetylmuramoylalanine-D-glutamate ligase activity"/>
    <property type="evidence" value="ECO:0007669"/>
    <property type="project" value="UniProtKB-UniRule"/>
</dbReference>
<dbReference type="InterPro" id="IPR036565">
    <property type="entry name" value="Mur-like_cat_sf"/>
</dbReference>
<accession>A0A917BYH3</accession>
<evidence type="ECO:0000256" key="9">
    <source>
        <dbReference type="HAMAP-Rule" id="MF_00639"/>
    </source>
</evidence>
<evidence type="ECO:0000256" key="4">
    <source>
        <dbReference type="ARBA" id="ARBA00022598"/>
    </source>
</evidence>
<dbReference type="RefSeq" id="WP_308419088.1">
    <property type="nucleotide sequence ID" value="NZ_BMHV01000008.1"/>
</dbReference>
<evidence type="ECO:0000259" key="11">
    <source>
        <dbReference type="Pfam" id="PF02875"/>
    </source>
</evidence>